<dbReference type="Pfam" id="PF10350">
    <property type="entry name" value="DUF2428"/>
    <property type="match status" value="1"/>
</dbReference>
<evidence type="ECO:0000256" key="3">
    <source>
        <dbReference type="ARBA" id="ARBA00035698"/>
    </source>
</evidence>
<feature type="domain" description="tRNA (32-2'-O)-methyltransferase regulator THADA-like C-terminal TPR repeats region" evidence="7">
    <location>
        <begin position="1136"/>
        <end position="1292"/>
    </location>
</feature>
<sequence>MIDPVESAQANEDGPVTKPKLERPVQTAYTSETYQLSKEIKAQLLLNVSTSFNVEEQMDVIKKISGHLAIVDEDISTAIDLNYVHIAADLYLTAPLKHPIKCALTKTFNSINQHAKESCVKYLREGLKCHLQEAVHNRKDLTNLTVASSALLGCYENFKLGPDILDGMTLDIIEYLKQALNLCQSFLSSDNTPMFKVEVSKVAHTISRIIITVLQRIAANLQATLRFNMSAILNSAIHFMNRPDVPLDTRTNFGFVMVLILEYLEGPQGWMKLLETDRTIPTTDELSILCICSGLLSGLKPNQFELLHSTNKKAVIACILDVALSVNELCIQESNVVLALWRVVQQLTRVIALNSKLASSLQVSQVENILKHLLGLLDHHMDAVRHLAKAILENLMQIKETFIPLGIDLDDKMCEVVRLTPETKRSRYVILSTMTAYMSTSEIIKKIPNVISYLLKAMQCTSMSSHVSGAFVAMSSADFKTLPYPQWYKSWVEPLFHVMIENNSIESPALEEALSKIVKMCPQVINEVVSAVNKKQNIELPRLRLLLTCVKIGRKQGVILMTSNEELWFGILPVALLRSALCHECDEIRVAAVGLIVETNRSTEVFSKMDFSLLQSFLEYNVNCEIPSFRQQALAFMSKLFTRMKDSAHTLTRPIKQTKKNEIDFLRILAYYQEFMVWILPFCFSNLRIGSNYSRRIFTLKLLTMIIDILRTDPLLINEDCLHAMWTDKNALTLLGVTLIDNFEENKAMAARILGSHPNCPLGLHDESKRLQLFNKGCTLASSINPADCISAAYLLELCCILNHKVHNNSDNTNYPTEEIFDAVISLKAQLESELNVAQNDILQAASNGPMYGTLFCIRHLLQLIPDFSKLGEKSKWLILIRSLVALCFKLDKIVSPIVNSSSPEGHLPMDFNESSSVLKSNSASSPALHPKVTAQMVLLCSWRTVKEVSLLLGKLSDCCPILPDTNGLLSEEDVLAIGVHLTTLLEETKHRGAFEQAYVGFSLLAARLWRHPKKTLQELPKLWLNELIDAIQSNERSSSKLCATRRSAGVPFLVQALVSAELQTVGSPQSLQTTMSQLLTCAANKDSHVECRTHALNILRALYRHAPLAEHIASYISEGVMVAVSGFKGKSWAERNSATLLFSSLMTRIFGVRRSREELSSRNKLTGRVFFHRYPALFDFLLSELSQAVNALNSGDVSEFAVLHPILLLIGRLYPSLLEGMDTPMQLSSFVPLVYQCASNSVLKTRVLAAKAVVPLITVDVFVKYVDDLFEKLTSTHSANLSHGIALQIVHLLANSVVVNSEPSLVIGDHFHRWLSKLLLCLSTSLSNPVHEIILQIIEVVVGNWYTSVPSALWKAIRELISEHILTLKGGKVNDLSLGLSVLEIRATRVLLQLLIYDKNVELESIIMKLLQHINHEVVQETLVFLERFMRGPAQTTILEIENIVPDVCGGGKHWSERLPEEACIECASIFHESKELSEKLAAIAMSKTGIQGTLALRALVHVTPALWCSDIDLRKLLLWCTSPHEGTSCAALSCFSSLLKYMVQYKKEIPEICEHGCKLVKLYCDEEKSVISRMTAVSFLSNNRLALDRQYLFLSDETVCELWINGIKLACDDNSSVRLHAALLSQTEMPSVPQKCLENLLQSFNSIMGCSPSYCLATLLVLAIGPLPDSSNFEADEERVFEKGESNMFIEHEIITDLALKYIFNHVANDVSLSPTQWKWVWTFIGGFDRKEICSAENLFDAIRCHNRIGLVTDSSDFLLPPVIVCSLRCLNKVEQVFCGAAKGITYEFPFITNKLLDLA</sequence>
<evidence type="ECO:0000259" key="6">
    <source>
        <dbReference type="Pfam" id="PF25150"/>
    </source>
</evidence>
<comment type="similarity">
    <text evidence="1">Belongs to the THADA family.</text>
</comment>
<dbReference type="KEGG" id="foc:113210393"/>
<protein>
    <recommendedName>
        <fullName evidence="3">tRNA (32-2'-O)-methyltransferase regulator THADA</fullName>
    </recommendedName>
</protein>
<dbReference type="GO" id="GO:0030488">
    <property type="term" value="P:tRNA methylation"/>
    <property type="evidence" value="ECO:0007669"/>
    <property type="project" value="TreeGrafter"/>
</dbReference>
<dbReference type="RefSeq" id="XP_026284160.2">
    <property type="nucleotide sequence ID" value="XM_026428375.2"/>
</dbReference>
<dbReference type="OrthoDB" id="73997at2759"/>
<dbReference type="PANTHER" id="PTHR14387:SF7">
    <property type="entry name" value="THYROID ADENOMA-ASSOCIATED PROTEIN"/>
    <property type="match status" value="1"/>
</dbReference>
<gene>
    <name evidence="9" type="primary">LOC113210393</name>
</gene>
<keyword evidence="2" id="KW-0819">tRNA processing</keyword>
<dbReference type="InterPro" id="IPR056843">
    <property type="entry name" value="THADA-like_TPR"/>
</dbReference>
<evidence type="ECO:0000256" key="1">
    <source>
        <dbReference type="ARBA" id="ARBA00010409"/>
    </source>
</evidence>
<dbReference type="PANTHER" id="PTHR14387">
    <property type="entry name" value="THADA/DEATH RECEPTOR INTERACTING PROTEIN"/>
    <property type="match status" value="1"/>
</dbReference>
<accession>A0A6J1SXS5</accession>
<dbReference type="InterPro" id="IPR019442">
    <property type="entry name" value="THADA/TRM732_DUF2428"/>
</dbReference>
<feature type="domain" description="tRNA (32-2'-O)-methyltransferase regulator THADA-like TPR repeats region" evidence="6">
    <location>
        <begin position="487"/>
        <end position="710"/>
    </location>
</feature>
<feature type="domain" description="DUF2428" evidence="5">
    <location>
        <begin position="881"/>
        <end position="1134"/>
    </location>
</feature>
<keyword evidence="8" id="KW-1185">Reference proteome</keyword>
<dbReference type="Pfam" id="PF25150">
    <property type="entry name" value="TPR_Trm732"/>
    <property type="match status" value="1"/>
</dbReference>
<dbReference type="SUPFAM" id="SSF48371">
    <property type="entry name" value="ARM repeat"/>
    <property type="match status" value="2"/>
</dbReference>
<dbReference type="CTD" id="63892"/>
<feature type="region of interest" description="Disordered" evidence="4">
    <location>
        <begin position="1"/>
        <end position="23"/>
    </location>
</feature>
<evidence type="ECO:0000256" key="2">
    <source>
        <dbReference type="ARBA" id="ARBA00022694"/>
    </source>
</evidence>
<reference evidence="9" key="1">
    <citation type="submission" date="2025-08" db="UniProtKB">
        <authorList>
            <consortium name="RefSeq"/>
        </authorList>
    </citation>
    <scope>IDENTIFICATION</scope>
    <source>
        <tissue evidence="9">Whole organism</tissue>
    </source>
</reference>
<dbReference type="InterPro" id="IPR051954">
    <property type="entry name" value="tRNA_methyltransferase_THADA"/>
</dbReference>
<dbReference type="GO" id="GO:0005829">
    <property type="term" value="C:cytosol"/>
    <property type="evidence" value="ECO:0007669"/>
    <property type="project" value="TreeGrafter"/>
</dbReference>
<dbReference type="Proteomes" id="UP000504606">
    <property type="component" value="Unplaced"/>
</dbReference>
<evidence type="ECO:0000259" key="5">
    <source>
        <dbReference type="Pfam" id="PF10350"/>
    </source>
</evidence>
<proteinExistence type="inferred from homology"/>
<evidence type="ECO:0000313" key="9">
    <source>
        <dbReference type="RefSeq" id="XP_026284160.2"/>
    </source>
</evidence>
<evidence type="ECO:0000313" key="8">
    <source>
        <dbReference type="Proteomes" id="UP000504606"/>
    </source>
</evidence>
<name>A0A6J1SXS5_FRAOC</name>
<evidence type="ECO:0000256" key="4">
    <source>
        <dbReference type="SAM" id="MobiDB-lite"/>
    </source>
</evidence>
<dbReference type="Pfam" id="PF25151">
    <property type="entry name" value="TPR_Trm732_C"/>
    <property type="match status" value="1"/>
</dbReference>
<dbReference type="InterPro" id="IPR016024">
    <property type="entry name" value="ARM-type_fold"/>
</dbReference>
<evidence type="ECO:0000259" key="7">
    <source>
        <dbReference type="Pfam" id="PF25151"/>
    </source>
</evidence>
<dbReference type="InterPro" id="IPR056842">
    <property type="entry name" value="THADA-like_TPR_C"/>
</dbReference>
<dbReference type="GeneID" id="113210393"/>
<organism evidence="8 9">
    <name type="scientific">Frankliniella occidentalis</name>
    <name type="common">Western flower thrips</name>
    <name type="synonym">Euthrips occidentalis</name>
    <dbReference type="NCBI Taxonomy" id="133901"/>
    <lineage>
        <taxon>Eukaryota</taxon>
        <taxon>Metazoa</taxon>
        <taxon>Ecdysozoa</taxon>
        <taxon>Arthropoda</taxon>
        <taxon>Hexapoda</taxon>
        <taxon>Insecta</taxon>
        <taxon>Pterygota</taxon>
        <taxon>Neoptera</taxon>
        <taxon>Paraneoptera</taxon>
        <taxon>Thysanoptera</taxon>
        <taxon>Terebrantia</taxon>
        <taxon>Thripoidea</taxon>
        <taxon>Thripidae</taxon>
        <taxon>Frankliniella</taxon>
    </lineage>
</organism>